<evidence type="ECO:0000256" key="4">
    <source>
        <dbReference type="ARBA" id="ARBA00022475"/>
    </source>
</evidence>
<proteinExistence type="inferred from homology"/>
<keyword evidence="3" id="KW-0813">Transport</keyword>
<keyword evidence="5 8" id="KW-0812">Transmembrane</keyword>
<dbReference type="PANTHER" id="PTHR36838">
    <property type="entry name" value="AUXIN EFFLUX CARRIER FAMILY PROTEIN"/>
    <property type="match status" value="1"/>
</dbReference>
<dbReference type="GO" id="GO:0005886">
    <property type="term" value="C:plasma membrane"/>
    <property type="evidence" value="ECO:0007669"/>
    <property type="project" value="UniProtKB-SubCell"/>
</dbReference>
<name>D3DFX5_HYDTT</name>
<comment type="similarity">
    <text evidence="2">Belongs to the auxin efflux carrier (TC 2.A.69) family.</text>
</comment>
<gene>
    <name evidence="9" type="ordered locus">HTH_0260</name>
</gene>
<feature type="transmembrane region" description="Helical" evidence="8">
    <location>
        <begin position="149"/>
        <end position="166"/>
    </location>
</feature>
<feature type="transmembrane region" description="Helical" evidence="8">
    <location>
        <begin position="178"/>
        <end position="199"/>
    </location>
</feature>
<dbReference type="EMBL" id="AP011112">
    <property type="protein sequence ID" value="BAI68727.1"/>
    <property type="molecule type" value="Genomic_DNA"/>
</dbReference>
<evidence type="ECO:0000256" key="7">
    <source>
        <dbReference type="ARBA" id="ARBA00023136"/>
    </source>
</evidence>
<dbReference type="Pfam" id="PF03547">
    <property type="entry name" value="Mem_trans"/>
    <property type="match status" value="2"/>
</dbReference>
<evidence type="ECO:0000256" key="1">
    <source>
        <dbReference type="ARBA" id="ARBA00004651"/>
    </source>
</evidence>
<keyword evidence="7 8" id="KW-0472">Membrane</keyword>
<feature type="transmembrane region" description="Helical" evidence="8">
    <location>
        <begin position="205"/>
        <end position="225"/>
    </location>
</feature>
<evidence type="ECO:0000313" key="10">
    <source>
        <dbReference type="Proteomes" id="UP000002574"/>
    </source>
</evidence>
<dbReference type="KEGG" id="hte:Hydth_0257"/>
<sequence>MLEVLLIVASGYLLRKIGVFKKEDARVFINYVIYLALPVVSFRSAHSLGISKSVIFVVLLAWIAIIFCLVVSFILGKVLRLKGSDLRTFLLVSSFGNTAFLGYPYALSFFGQEGLRYAVIYDSLGSFLLVSTVGFLISRGSVNLKELFTFPPFIGLVLGFSLRSYNFDTALKGALDTLAFSLSPVILFALGLSVSFVGIKRYLSISLFALFIKMVVSFLITYQVAKALKMEPLAFKISLLESSMPSMMMSGVLALKYGLNHELAFASIGLGLLFSFVIVPLLFHLFLASV</sequence>
<dbReference type="OrthoDB" id="9786183at2"/>
<protein>
    <submittedName>
        <fullName evidence="9">Putative membrane protein</fullName>
    </submittedName>
</protein>
<comment type="subcellular location">
    <subcellularLocation>
        <location evidence="1">Cell membrane</location>
        <topology evidence="1">Multi-pass membrane protein</topology>
    </subcellularLocation>
</comment>
<evidence type="ECO:0000256" key="8">
    <source>
        <dbReference type="SAM" id="Phobius"/>
    </source>
</evidence>
<feature type="transmembrane region" description="Helical" evidence="8">
    <location>
        <begin position="88"/>
        <end position="107"/>
    </location>
</feature>
<dbReference type="RefSeq" id="WP_012962910.1">
    <property type="nucleotide sequence ID" value="NC_013799.1"/>
</dbReference>
<accession>D3DFX5</accession>
<dbReference type="AlphaFoldDB" id="D3DFX5"/>
<keyword evidence="4" id="KW-1003">Cell membrane</keyword>
<reference evidence="9 10" key="1">
    <citation type="journal article" date="2010" name="J. Bacteriol.">
        <title>Complete genome sequence of the thermophilic, obligately chemolithoautotrophic hydrogen-oxidizing bacterium Hydrogenobacter thermophilus TK-6.</title>
        <authorList>
            <person name="Arai H."/>
            <person name="Kanbe H."/>
            <person name="Ishii M."/>
            <person name="Igarashi Y."/>
        </authorList>
    </citation>
    <scope>NUCLEOTIDE SEQUENCE [LARGE SCALE GENOMIC DNA]</scope>
    <source>
        <strain evidence="10">DSM 6534 / IAM 12695 / TK-6 [Tokyo]</strain>
    </source>
</reference>
<feature type="transmembrane region" description="Helical" evidence="8">
    <location>
        <begin position="54"/>
        <end position="76"/>
    </location>
</feature>
<keyword evidence="10" id="KW-1185">Reference proteome</keyword>
<dbReference type="GO" id="GO:0055085">
    <property type="term" value="P:transmembrane transport"/>
    <property type="evidence" value="ECO:0007669"/>
    <property type="project" value="InterPro"/>
</dbReference>
<dbReference type="STRING" id="608538.HTH_0260"/>
<evidence type="ECO:0000313" key="9">
    <source>
        <dbReference type="EMBL" id="BAI68727.1"/>
    </source>
</evidence>
<feature type="transmembrane region" description="Helical" evidence="8">
    <location>
        <begin position="25"/>
        <end position="42"/>
    </location>
</feature>
<dbReference type="InterPro" id="IPR038770">
    <property type="entry name" value="Na+/solute_symporter_sf"/>
</dbReference>
<dbReference type="Gene3D" id="1.20.1530.20">
    <property type="match status" value="1"/>
</dbReference>
<dbReference type="Proteomes" id="UP000002574">
    <property type="component" value="Chromosome"/>
</dbReference>
<dbReference type="eggNOG" id="COG0679">
    <property type="taxonomic scope" value="Bacteria"/>
</dbReference>
<dbReference type="InterPro" id="IPR004776">
    <property type="entry name" value="Mem_transp_PIN-like"/>
</dbReference>
<evidence type="ECO:0000256" key="6">
    <source>
        <dbReference type="ARBA" id="ARBA00022989"/>
    </source>
</evidence>
<feature type="transmembrane region" description="Helical" evidence="8">
    <location>
        <begin position="119"/>
        <end position="137"/>
    </location>
</feature>
<keyword evidence="6 8" id="KW-1133">Transmembrane helix</keyword>
<dbReference type="PANTHER" id="PTHR36838:SF1">
    <property type="entry name" value="SLR1864 PROTEIN"/>
    <property type="match status" value="1"/>
</dbReference>
<evidence type="ECO:0000256" key="3">
    <source>
        <dbReference type="ARBA" id="ARBA00022448"/>
    </source>
</evidence>
<organism evidence="9 10">
    <name type="scientific">Hydrogenobacter thermophilus (strain DSM 6534 / IAM 12695 / TK-6)</name>
    <dbReference type="NCBI Taxonomy" id="608538"/>
    <lineage>
        <taxon>Bacteria</taxon>
        <taxon>Pseudomonadati</taxon>
        <taxon>Aquificota</taxon>
        <taxon>Aquificia</taxon>
        <taxon>Aquificales</taxon>
        <taxon>Aquificaceae</taxon>
        <taxon>Hydrogenobacter</taxon>
    </lineage>
</organism>
<dbReference type="KEGG" id="hth:HTH_0260"/>
<evidence type="ECO:0000256" key="2">
    <source>
        <dbReference type="ARBA" id="ARBA00010145"/>
    </source>
</evidence>
<evidence type="ECO:0000256" key="5">
    <source>
        <dbReference type="ARBA" id="ARBA00022692"/>
    </source>
</evidence>
<feature type="transmembrane region" description="Helical" evidence="8">
    <location>
        <begin position="263"/>
        <end position="287"/>
    </location>
</feature>